<dbReference type="Gene3D" id="1.10.1220.10">
    <property type="entry name" value="Met repressor-like"/>
    <property type="match status" value="1"/>
</dbReference>
<evidence type="ECO:0008006" key="3">
    <source>
        <dbReference type="Google" id="ProtNLM"/>
    </source>
</evidence>
<sequence length="49" mass="5781">MAKSKKVSRASLIRKAVNDFLNRHDRTKEAEAFGLWGNIEYQDKVRSEW</sequence>
<gene>
    <name evidence="1" type="ORF">SAMN02927900_00483</name>
</gene>
<proteinExistence type="predicted"/>
<reference evidence="1 2" key="1">
    <citation type="submission" date="2016-10" db="EMBL/GenBank/DDBJ databases">
        <authorList>
            <person name="de Groot N.N."/>
        </authorList>
    </citation>
    <scope>NUCLEOTIDE SEQUENCE [LARGE SCALE GENOMIC DNA]</scope>
    <source>
        <strain evidence="1 2">CGMCC 1.3401</strain>
    </source>
</reference>
<organism evidence="1 2">
    <name type="scientific">Rhizobium mongolense subsp. loessense</name>
    <dbReference type="NCBI Taxonomy" id="158890"/>
    <lineage>
        <taxon>Bacteria</taxon>
        <taxon>Pseudomonadati</taxon>
        <taxon>Pseudomonadota</taxon>
        <taxon>Alphaproteobacteria</taxon>
        <taxon>Hyphomicrobiales</taxon>
        <taxon>Rhizobiaceae</taxon>
        <taxon>Rhizobium/Agrobacterium group</taxon>
        <taxon>Rhizobium</taxon>
    </lineage>
</organism>
<dbReference type="RefSeq" id="WP_167363820.1">
    <property type="nucleotide sequence ID" value="NZ_FMTM01000001.1"/>
</dbReference>
<evidence type="ECO:0000313" key="1">
    <source>
        <dbReference type="EMBL" id="SCW31074.1"/>
    </source>
</evidence>
<dbReference type="AlphaFoldDB" id="A0A1G4PFK5"/>
<dbReference type="GO" id="GO:0006355">
    <property type="term" value="P:regulation of DNA-templated transcription"/>
    <property type="evidence" value="ECO:0007669"/>
    <property type="project" value="InterPro"/>
</dbReference>
<dbReference type="Proteomes" id="UP000199542">
    <property type="component" value="Unassembled WGS sequence"/>
</dbReference>
<evidence type="ECO:0000313" key="2">
    <source>
        <dbReference type="Proteomes" id="UP000199542"/>
    </source>
</evidence>
<dbReference type="InterPro" id="IPR013321">
    <property type="entry name" value="Arc_rbn_hlx_hlx"/>
</dbReference>
<name>A0A1G4PFK5_9HYPH</name>
<protein>
    <recommendedName>
        <fullName evidence="3">Ribbon-helix-helix CopG family protein</fullName>
    </recommendedName>
</protein>
<dbReference type="EMBL" id="FMTM01000001">
    <property type="protein sequence ID" value="SCW31074.1"/>
    <property type="molecule type" value="Genomic_DNA"/>
</dbReference>
<accession>A0A1G4PFK5</accession>